<dbReference type="Proteomes" id="UP000652761">
    <property type="component" value="Unassembled WGS sequence"/>
</dbReference>
<dbReference type="AlphaFoldDB" id="A0A843VC49"/>
<reference evidence="1" key="1">
    <citation type="submission" date="2017-07" db="EMBL/GenBank/DDBJ databases">
        <title>Taro Niue Genome Assembly and Annotation.</title>
        <authorList>
            <person name="Atibalentja N."/>
            <person name="Keating K."/>
            <person name="Fields C.J."/>
        </authorList>
    </citation>
    <scope>NUCLEOTIDE SEQUENCE</scope>
    <source>
        <strain evidence="1">Niue_2</strain>
        <tissue evidence="1">Leaf</tissue>
    </source>
</reference>
<dbReference type="EMBL" id="NMUH01001627">
    <property type="protein sequence ID" value="MQL94071.1"/>
    <property type="molecule type" value="Genomic_DNA"/>
</dbReference>
<evidence type="ECO:0000313" key="2">
    <source>
        <dbReference type="Proteomes" id="UP000652761"/>
    </source>
</evidence>
<comment type="caution">
    <text evidence="1">The sequence shown here is derived from an EMBL/GenBank/DDBJ whole genome shotgun (WGS) entry which is preliminary data.</text>
</comment>
<proteinExistence type="predicted"/>
<protein>
    <submittedName>
        <fullName evidence="1">Uncharacterized protein</fullName>
    </submittedName>
</protein>
<name>A0A843VC49_COLES</name>
<evidence type="ECO:0000313" key="1">
    <source>
        <dbReference type="EMBL" id="MQL94071.1"/>
    </source>
</evidence>
<organism evidence="1 2">
    <name type="scientific">Colocasia esculenta</name>
    <name type="common">Wild taro</name>
    <name type="synonym">Arum esculentum</name>
    <dbReference type="NCBI Taxonomy" id="4460"/>
    <lineage>
        <taxon>Eukaryota</taxon>
        <taxon>Viridiplantae</taxon>
        <taxon>Streptophyta</taxon>
        <taxon>Embryophyta</taxon>
        <taxon>Tracheophyta</taxon>
        <taxon>Spermatophyta</taxon>
        <taxon>Magnoliopsida</taxon>
        <taxon>Liliopsida</taxon>
        <taxon>Araceae</taxon>
        <taxon>Aroideae</taxon>
        <taxon>Colocasieae</taxon>
        <taxon>Colocasia</taxon>
    </lineage>
</organism>
<keyword evidence="2" id="KW-1185">Reference proteome</keyword>
<gene>
    <name evidence="1" type="ORF">Taro_026719</name>
</gene>
<accession>A0A843VC49</accession>
<sequence>MARHRGVRRRFSGNERLGGNLGVARDWSKTSMATSDMEVSEGPAGVNIPSDGQEGVATCDEEKEYSKEELEEAELMAYLWKKRANEK</sequence>